<organism evidence="2 3">
    <name type="scientific">Pleurodeles waltl</name>
    <name type="common">Iberian ribbed newt</name>
    <dbReference type="NCBI Taxonomy" id="8319"/>
    <lineage>
        <taxon>Eukaryota</taxon>
        <taxon>Metazoa</taxon>
        <taxon>Chordata</taxon>
        <taxon>Craniata</taxon>
        <taxon>Vertebrata</taxon>
        <taxon>Euteleostomi</taxon>
        <taxon>Amphibia</taxon>
        <taxon>Batrachia</taxon>
        <taxon>Caudata</taxon>
        <taxon>Salamandroidea</taxon>
        <taxon>Salamandridae</taxon>
        <taxon>Pleurodelinae</taxon>
        <taxon>Pleurodeles</taxon>
    </lineage>
</organism>
<protein>
    <submittedName>
        <fullName evidence="2">Uncharacterized protein</fullName>
    </submittedName>
</protein>
<name>A0AAV7UB45_PLEWA</name>
<dbReference type="Proteomes" id="UP001066276">
    <property type="component" value="Chromosome 3_1"/>
</dbReference>
<sequence length="67" mass="7579">MRSHHAVLEDAESHQLAQAAAAAERRRRRAVTAALPPVRVGTGSPSHFIEMAQWQLGWHIYGMQRDY</sequence>
<reference evidence="2" key="1">
    <citation type="journal article" date="2022" name="bioRxiv">
        <title>Sequencing and chromosome-scale assembly of the giantPleurodeles waltlgenome.</title>
        <authorList>
            <person name="Brown T."/>
            <person name="Elewa A."/>
            <person name="Iarovenko S."/>
            <person name="Subramanian E."/>
            <person name="Araus A.J."/>
            <person name="Petzold A."/>
            <person name="Susuki M."/>
            <person name="Suzuki K.-i.T."/>
            <person name="Hayashi T."/>
            <person name="Toyoda A."/>
            <person name="Oliveira C."/>
            <person name="Osipova E."/>
            <person name="Leigh N.D."/>
            <person name="Simon A."/>
            <person name="Yun M.H."/>
        </authorList>
    </citation>
    <scope>NUCLEOTIDE SEQUENCE</scope>
    <source>
        <strain evidence="2">20211129_DDA</strain>
        <tissue evidence="2">Liver</tissue>
    </source>
</reference>
<evidence type="ECO:0000313" key="2">
    <source>
        <dbReference type="EMBL" id="KAJ1186088.1"/>
    </source>
</evidence>
<keyword evidence="3" id="KW-1185">Reference proteome</keyword>
<feature type="compositionally biased region" description="Basic and acidic residues" evidence="1">
    <location>
        <begin position="1"/>
        <end position="13"/>
    </location>
</feature>
<gene>
    <name evidence="2" type="ORF">NDU88_002872</name>
</gene>
<accession>A0AAV7UB45</accession>
<comment type="caution">
    <text evidence="2">The sequence shown here is derived from an EMBL/GenBank/DDBJ whole genome shotgun (WGS) entry which is preliminary data.</text>
</comment>
<evidence type="ECO:0000313" key="3">
    <source>
        <dbReference type="Proteomes" id="UP001066276"/>
    </source>
</evidence>
<feature type="region of interest" description="Disordered" evidence="1">
    <location>
        <begin position="1"/>
        <end position="23"/>
    </location>
</feature>
<proteinExistence type="predicted"/>
<dbReference type="AlphaFoldDB" id="A0AAV7UB45"/>
<evidence type="ECO:0000256" key="1">
    <source>
        <dbReference type="SAM" id="MobiDB-lite"/>
    </source>
</evidence>
<dbReference type="EMBL" id="JANPWB010000005">
    <property type="protein sequence ID" value="KAJ1186088.1"/>
    <property type="molecule type" value="Genomic_DNA"/>
</dbReference>